<proteinExistence type="predicted"/>
<evidence type="ECO:0000313" key="2">
    <source>
        <dbReference type="Proteomes" id="UP000234681"/>
    </source>
</evidence>
<reference evidence="2" key="1">
    <citation type="submission" date="2005-09" db="EMBL/GenBank/DDBJ databases">
        <authorList>
            <person name="Mural R.J."/>
            <person name="Li P.W."/>
            <person name="Adams M.D."/>
            <person name="Amanatides P.G."/>
            <person name="Baden-Tillson H."/>
            <person name="Barnstead M."/>
            <person name="Chin S.H."/>
            <person name="Dew I."/>
            <person name="Evans C.A."/>
            <person name="Ferriera S."/>
            <person name="Flanigan M."/>
            <person name="Fosler C."/>
            <person name="Glodek A."/>
            <person name="Gu Z."/>
            <person name="Holt R.A."/>
            <person name="Jennings D."/>
            <person name="Kraft C.L."/>
            <person name="Lu F."/>
            <person name="Nguyen T."/>
            <person name="Nusskern D.R."/>
            <person name="Pfannkoch C.M."/>
            <person name="Sitter C."/>
            <person name="Sutton G.G."/>
            <person name="Venter J.C."/>
            <person name="Wang Z."/>
            <person name="Woodage T."/>
            <person name="Zheng X.H."/>
            <person name="Zhong F."/>
        </authorList>
    </citation>
    <scope>NUCLEOTIDE SEQUENCE [LARGE SCALE GENOMIC DNA]</scope>
    <source>
        <strain>BN</strain>
        <strain evidence="2">Sprague-Dawley</strain>
    </source>
</reference>
<evidence type="ECO:0000313" key="1">
    <source>
        <dbReference type="EMBL" id="EDM10381.1"/>
    </source>
</evidence>
<dbReference type="AlphaFoldDB" id="A6I5S3"/>
<accession>A6I5S3</accession>
<name>A6I5S3_RAT</name>
<protein>
    <submittedName>
        <fullName evidence="1">RCG44390</fullName>
    </submittedName>
</protein>
<organism evidence="1 2">
    <name type="scientific">Rattus norvegicus</name>
    <name type="common">Rat</name>
    <dbReference type="NCBI Taxonomy" id="10116"/>
    <lineage>
        <taxon>Eukaryota</taxon>
        <taxon>Metazoa</taxon>
        <taxon>Chordata</taxon>
        <taxon>Craniata</taxon>
        <taxon>Vertebrata</taxon>
        <taxon>Euteleostomi</taxon>
        <taxon>Mammalia</taxon>
        <taxon>Eutheria</taxon>
        <taxon>Euarchontoglires</taxon>
        <taxon>Glires</taxon>
        <taxon>Rodentia</taxon>
        <taxon>Myomorpha</taxon>
        <taxon>Muroidea</taxon>
        <taxon>Muridae</taxon>
        <taxon>Murinae</taxon>
        <taxon>Rattus</taxon>
    </lineage>
</organism>
<dbReference type="Proteomes" id="UP000234681">
    <property type="component" value="Chromosome 2"/>
</dbReference>
<gene>
    <name evidence="1" type="ORF">rCG_44390</name>
</gene>
<sequence>MSLSVWAAQSLSEAGRCQEWGLVFSYLFSPKREYPIPGNCPQDLAETLQQGTPAQHTST</sequence>
<dbReference type="EMBL" id="CH473955">
    <property type="protein sequence ID" value="EDM10381.1"/>
    <property type="molecule type" value="Genomic_DNA"/>
</dbReference>